<reference evidence="2" key="1">
    <citation type="journal article" date="2011" name="Proc. Natl. Acad. Sci. U.S.A.">
        <title>Genomic insights into the physiology and ecology of the marine filamentous cyanobacterium Lyngbya majuscula.</title>
        <authorList>
            <person name="Jones A.C."/>
            <person name="Monroe E.A."/>
            <person name="Podell S."/>
            <person name="Hess W.R."/>
            <person name="Klages S."/>
            <person name="Esquenazi E."/>
            <person name="Niessen S."/>
            <person name="Hoover H."/>
            <person name="Rothmann M."/>
            <person name="Lasken R.S."/>
            <person name="Yates J.R.III."/>
            <person name="Reinhardt R."/>
            <person name="Kube M."/>
            <person name="Burkart M.D."/>
            <person name="Allen E.E."/>
            <person name="Dorrestein P.C."/>
            <person name="Gerwick W.H."/>
            <person name="Gerwick L."/>
        </authorList>
    </citation>
    <scope>NUCLEOTIDE SEQUENCE [LARGE SCALE GENOMIC DNA]</scope>
    <source>
        <strain evidence="2">3L</strain>
    </source>
</reference>
<dbReference type="EMBL" id="GL890970">
    <property type="protein sequence ID" value="EGJ29287.1"/>
    <property type="molecule type" value="Genomic_DNA"/>
</dbReference>
<sequence>MIVGIYNNGDSNDNNTTIIVVEPGLIKNSTAQSITAMMKLDPKDRVDVRLEGVDKSTFTVSYSSFMGFLIGQ</sequence>
<organism evidence="1 2">
    <name type="scientific">Moorena producens 3L</name>
    <dbReference type="NCBI Taxonomy" id="489825"/>
    <lineage>
        <taxon>Bacteria</taxon>
        <taxon>Bacillati</taxon>
        <taxon>Cyanobacteriota</taxon>
        <taxon>Cyanophyceae</taxon>
        <taxon>Coleofasciculales</taxon>
        <taxon>Coleofasciculaceae</taxon>
        <taxon>Moorena</taxon>
    </lineage>
</organism>
<protein>
    <submittedName>
        <fullName evidence="1">Uncharacterized protein</fullName>
    </submittedName>
</protein>
<name>F4Y1Z5_9CYAN</name>
<proteinExistence type="predicted"/>
<evidence type="ECO:0000313" key="2">
    <source>
        <dbReference type="Proteomes" id="UP000003959"/>
    </source>
</evidence>
<dbReference type="Gene3D" id="2.60.120.40">
    <property type="match status" value="1"/>
</dbReference>
<dbReference type="Proteomes" id="UP000003959">
    <property type="component" value="Unassembled WGS sequence"/>
</dbReference>
<keyword evidence="2" id="KW-1185">Reference proteome</keyword>
<evidence type="ECO:0000313" key="1">
    <source>
        <dbReference type="EMBL" id="EGJ29287.1"/>
    </source>
</evidence>
<dbReference type="HOGENOM" id="CLU_2717954_0_0_3"/>
<dbReference type="AlphaFoldDB" id="F4Y1Z5"/>
<accession>F4Y1Z5</accession>
<dbReference type="InterPro" id="IPR008983">
    <property type="entry name" value="Tumour_necrosis_fac-like_dom"/>
</dbReference>
<gene>
    <name evidence="1" type="ORF">LYNGBM3L_65130</name>
</gene>